<gene>
    <name evidence="1" type="ORF">HZH66_006755</name>
</gene>
<reference evidence="1" key="1">
    <citation type="journal article" date="2020" name="G3 (Bethesda)">
        <title>High-Quality Assemblies for Three Invasive Social Wasps from the &lt;i&gt;Vespula&lt;/i&gt; Genus.</title>
        <authorList>
            <person name="Harrop T.W.R."/>
            <person name="Guhlin J."/>
            <person name="McLaughlin G.M."/>
            <person name="Permina E."/>
            <person name="Stockwell P."/>
            <person name="Gilligan J."/>
            <person name="Le Lec M.F."/>
            <person name="Gruber M.A.M."/>
            <person name="Quinn O."/>
            <person name="Lovegrove M."/>
            <person name="Duncan E.J."/>
            <person name="Remnant E.J."/>
            <person name="Van Eeckhoven J."/>
            <person name="Graham B."/>
            <person name="Knapp R.A."/>
            <person name="Langford K.W."/>
            <person name="Kronenberg Z."/>
            <person name="Press M.O."/>
            <person name="Eacker S.M."/>
            <person name="Wilson-Rankin E.E."/>
            <person name="Purcell J."/>
            <person name="Lester P.J."/>
            <person name="Dearden P.K."/>
        </authorList>
    </citation>
    <scope>NUCLEOTIDE SEQUENCE</scope>
    <source>
        <strain evidence="1">Marl-1</strain>
    </source>
</reference>
<comment type="caution">
    <text evidence="1">The sequence shown here is derived from an EMBL/GenBank/DDBJ whole genome shotgun (WGS) entry which is preliminary data.</text>
</comment>
<evidence type="ECO:0000313" key="2">
    <source>
        <dbReference type="Proteomes" id="UP000614350"/>
    </source>
</evidence>
<protein>
    <submittedName>
        <fullName evidence="1">Uncharacterized protein</fullName>
    </submittedName>
</protein>
<accession>A0A834K237</accession>
<proteinExistence type="predicted"/>
<keyword evidence="2" id="KW-1185">Reference proteome</keyword>
<dbReference type="Proteomes" id="UP000614350">
    <property type="component" value="Unassembled WGS sequence"/>
</dbReference>
<dbReference type="AlphaFoldDB" id="A0A834K237"/>
<organism evidence="1 2">
    <name type="scientific">Vespula vulgaris</name>
    <name type="common">Yellow jacket</name>
    <name type="synonym">Wasp</name>
    <dbReference type="NCBI Taxonomy" id="7454"/>
    <lineage>
        <taxon>Eukaryota</taxon>
        <taxon>Metazoa</taxon>
        <taxon>Ecdysozoa</taxon>
        <taxon>Arthropoda</taxon>
        <taxon>Hexapoda</taxon>
        <taxon>Insecta</taxon>
        <taxon>Pterygota</taxon>
        <taxon>Neoptera</taxon>
        <taxon>Endopterygota</taxon>
        <taxon>Hymenoptera</taxon>
        <taxon>Apocrita</taxon>
        <taxon>Aculeata</taxon>
        <taxon>Vespoidea</taxon>
        <taxon>Vespidae</taxon>
        <taxon>Vespinae</taxon>
        <taxon>Vespula</taxon>
    </lineage>
</organism>
<sequence length="102" mass="11150">MVQNFHPLYAGEPAKGEMCILYAPVRIDTRLFHVCTATSLSSAVGKCDAARREWMRTNHSINSVLYDPLDAILSNKADATYALNIAVTNATFDSVSSNIDVV</sequence>
<evidence type="ECO:0000313" key="1">
    <source>
        <dbReference type="EMBL" id="KAF7398858.1"/>
    </source>
</evidence>
<dbReference type="EMBL" id="JACSEA010000006">
    <property type="protein sequence ID" value="KAF7398858.1"/>
    <property type="molecule type" value="Genomic_DNA"/>
</dbReference>
<name>A0A834K237_VESVU</name>